<name>A0A022RJA7_ERYGU</name>
<organism evidence="2 3">
    <name type="scientific">Erythranthe guttata</name>
    <name type="common">Yellow monkey flower</name>
    <name type="synonym">Mimulus guttatus</name>
    <dbReference type="NCBI Taxonomy" id="4155"/>
    <lineage>
        <taxon>Eukaryota</taxon>
        <taxon>Viridiplantae</taxon>
        <taxon>Streptophyta</taxon>
        <taxon>Embryophyta</taxon>
        <taxon>Tracheophyta</taxon>
        <taxon>Spermatophyta</taxon>
        <taxon>Magnoliopsida</taxon>
        <taxon>eudicotyledons</taxon>
        <taxon>Gunneridae</taxon>
        <taxon>Pentapetalae</taxon>
        <taxon>asterids</taxon>
        <taxon>lamiids</taxon>
        <taxon>Lamiales</taxon>
        <taxon>Phrymaceae</taxon>
        <taxon>Erythranthe</taxon>
    </lineage>
</organism>
<proteinExistence type="predicted"/>
<dbReference type="AlphaFoldDB" id="A0A022RJA7"/>
<accession>A0A022RJA7</accession>
<sequence length="224" mass="25001">MSQPKPYGVRFGLPSAAKVHPAAAAAEIQPPAPERRRCCSHTDNDLGPEICCGLLGFNIIILLFLLISNMKSEYPKFNVESVSVSLFDNLGSNDSSHAVVITASEWNLGFSIDDSESMLDYTNQEIREISVFFMCVTQNWTGTVFKAGKYRDLVPVLFNATVNTLLHNYTNLPRLDFKVRLQVMYHYDHRLDVTCNNMTVDFLPNATKGIMTGGPTLCHLDSVF</sequence>
<dbReference type="Proteomes" id="UP000030748">
    <property type="component" value="Unassembled WGS sequence"/>
</dbReference>
<evidence type="ECO:0000313" key="3">
    <source>
        <dbReference type="Proteomes" id="UP000030748"/>
    </source>
</evidence>
<dbReference type="EMBL" id="KI630401">
    <property type="protein sequence ID" value="EYU40502.1"/>
    <property type="molecule type" value="Genomic_DNA"/>
</dbReference>
<reference evidence="2 3" key="1">
    <citation type="journal article" date="2013" name="Proc. Natl. Acad. Sci. U.S.A.">
        <title>Fine-scale variation in meiotic recombination in Mimulus inferred from population shotgun sequencing.</title>
        <authorList>
            <person name="Hellsten U."/>
            <person name="Wright K.M."/>
            <person name="Jenkins J."/>
            <person name="Shu S."/>
            <person name="Yuan Y."/>
            <person name="Wessler S.R."/>
            <person name="Schmutz J."/>
            <person name="Willis J.H."/>
            <person name="Rokhsar D.S."/>
        </authorList>
    </citation>
    <scope>NUCLEOTIDE SEQUENCE [LARGE SCALE GENOMIC DNA]</scope>
    <source>
        <strain evidence="3">cv. DUN x IM62</strain>
    </source>
</reference>
<protein>
    <submittedName>
        <fullName evidence="2">Uncharacterized protein</fullName>
    </submittedName>
</protein>
<dbReference type="GO" id="GO:0009506">
    <property type="term" value="C:plasmodesma"/>
    <property type="evidence" value="ECO:0000318"/>
    <property type="project" value="GO_Central"/>
</dbReference>
<keyword evidence="1" id="KW-0472">Membrane</keyword>
<dbReference type="GO" id="GO:0005886">
    <property type="term" value="C:plasma membrane"/>
    <property type="evidence" value="ECO:0000318"/>
    <property type="project" value="GO_Central"/>
</dbReference>
<evidence type="ECO:0000313" key="2">
    <source>
        <dbReference type="EMBL" id="EYU40502.1"/>
    </source>
</evidence>
<keyword evidence="1" id="KW-1133">Transmembrane helix</keyword>
<keyword evidence="1" id="KW-0812">Transmembrane</keyword>
<evidence type="ECO:0000256" key="1">
    <source>
        <dbReference type="SAM" id="Phobius"/>
    </source>
</evidence>
<keyword evidence="3" id="KW-1185">Reference proteome</keyword>
<gene>
    <name evidence="2" type="ORF">MIMGU_mgv1a013308mg</name>
</gene>
<feature type="transmembrane region" description="Helical" evidence="1">
    <location>
        <begin position="46"/>
        <end position="67"/>
    </location>
</feature>